<comment type="caution">
    <text evidence="1">The sequence shown here is derived from an EMBL/GenBank/DDBJ whole genome shotgun (WGS) entry which is preliminary data.</text>
</comment>
<dbReference type="Proteomes" id="UP000823388">
    <property type="component" value="Chromosome 2N"/>
</dbReference>
<protein>
    <submittedName>
        <fullName evidence="1">Uncharacterized protein</fullName>
    </submittedName>
</protein>
<proteinExistence type="predicted"/>
<keyword evidence="2" id="KW-1185">Reference proteome</keyword>
<dbReference type="EMBL" id="CM029040">
    <property type="protein sequence ID" value="KAG2637435.1"/>
    <property type="molecule type" value="Genomic_DNA"/>
</dbReference>
<gene>
    <name evidence="1" type="ORF">PVAP13_2NG519303</name>
</gene>
<evidence type="ECO:0000313" key="1">
    <source>
        <dbReference type="EMBL" id="KAG2637435.1"/>
    </source>
</evidence>
<name>A0A8T0VRK7_PANVG</name>
<dbReference type="AlphaFoldDB" id="A0A8T0VRK7"/>
<accession>A0A8T0VRK7</accession>
<reference evidence="1" key="1">
    <citation type="submission" date="2020-05" db="EMBL/GenBank/DDBJ databases">
        <title>WGS assembly of Panicum virgatum.</title>
        <authorList>
            <person name="Lovell J.T."/>
            <person name="Jenkins J."/>
            <person name="Shu S."/>
            <person name="Juenger T.E."/>
            <person name="Schmutz J."/>
        </authorList>
    </citation>
    <scope>NUCLEOTIDE SEQUENCE</scope>
    <source>
        <strain evidence="1">AP13</strain>
    </source>
</reference>
<organism evidence="1 2">
    <name type="scientific">Panicum virgatum</name>
    <name type="common">Blackwell switchgrass</name>
    <dbReference type="NCBI Taxonomy" id="38727"/>
    <lineage>
        <taxon>Eukaryota</taxon>
        <taxon>Viridiplantae</taxon>
        <taxon>Streptophyta</taxon>
        <taxon>Embryophyta</taxon>
        <taxon>Tracheophyta</taxon>
        <taxon>Spermatophyta</taxon>
        <taxon>Magnoliopsida</taxon>
        <taxon>Liliopsida</taxon>
        <taxon>Poales</taxon>
        <taxon>Poaceae</taxon>
        <taxon>PACMAD clade</taxon>
        <taxon>Panicoideae</taxon>
        <taxon>Panicodae</taxon>
        <taxon>Paniceae</taxon>
        <taxon>Panicinae</taxon>
        <taxon>Panicum</taxon>
        <taxon>Panicum sect. Hiantes</taxon>
    </lineage>
</organism>
<sequence>MEHYCSLTSVPDCDLRARSALRLRGCDAARSISQPRRPTAVVPMPTQICQDGRSFQFKRLIKSFVTRKGCSGLWSSKIESIPPKE</sequence>
<evidence type="ECO:0000313" key="2">
    <source>
        <dbReference type="Proteomes" id="UP000823388"/>
    </source>
</evidence>